<dbReference type="RefSeq" id="WP_214719445.1">
    <property type="nucleotide sequence ID" value="NZ_CP183077.1"/>
</dbReference>
<dbReference type="Proteomes" id="UP001230807">
    <property type="component" value="Unassembled WGS sequence"/>
</dbReference>
<reference evidence="1 2" key="1">
    <citation type="submission" date="2023-06" db="EMBL/GenBank/DDBJ databases">
        <title>Influencing factors and mechanism of Cr(VI) reduction by facultative anaerobic Exiguobacterium sp. PY14.</title>
        <authorList>
            <person name="Zou L."/>
        </authorList>
    </citation>
    <scope>NUCLEOTIDE SEQUENCE [LARGE SCALE GENOMIC DNA]</scope>
    <source>
        <strain evidence="1 2">PY14</strain>
    </source>
</reference>
<sequence length="283" mass="31283">MRIDHQGVLPFKVTEQNSRQLLVGNTVVGRVLQLLPGGEAVMQLPQGMFRVGVNADVKENVTYKMVVTDLEPKLVLKVVPQQAEALAQVARSPLAQLGSELGRLARQPLATPEPLQAQGRQLLESGAGADVKQLVVELFKAKGDPKFEQFVRAQETFNAVQAPPFVVQAFHIPHLGPFEQVRFRLEAPKGEVIDSDHARIVLFLETPKYGETGIDLLVQKRHVSVKVFNEQHDLSPFVNAYEPLLGRALVASGYELSRFSFEPKQEATVPDTFAPLGKVDQRV</sequence>
<evidence type="ECO:0000313" key="2">
    <source>
        <dbReference type="Proteomes" id="UP001230807"/>
    </source>
</evidence>
<keyword evidence="2" id="KW-1185">Reference proteome</keyword>
<accession>A0ABT7MK97</accession>
<name>A0ABT7MK97_9BACL</name>
<comment type="caution">
    <text evidence="1">The sequence shown here is derived from an EMBL/GenBank/DDBJ whole genome shotgun (WGS) entry which is preliminary data.</text>
</comment>
<protein>
    <recommendedName>
        <fullName evidence="3">Flagellar hook-length control protein FliK</fullName>
    </recommendedName>
</protein>
<organism evidence="1 2">
    <name type="scientific">Exiguobacterium mexicanum</name>
    <dbReference type="NCBI Taxonomy" id="340146"/>
    <lineage>
        <taxon>Bacteria</taxon>
        <taxon>Bacillati</taxon>
        <taxon>Bacillota</taxon>
        <taxon>Bacilli</taxon>
        <taxon>Bacillales</taxon>
        <taxon>Bacillales Family XII. Incertae Sedis</taxon>
        <taxon>Exiguobacterium</taxon>
    </lineage>
</organism>
<dbReference type="EMBL" id="JASWER010000001">
    <property type="protein sequence ID" value="MDL5375852.1"/>
    <property type="molecule type" value="Genomic_DNA"/>
</dbReference>
<evidence type="ECO:0000313" key="1">
    <source>
        <dbReference type="EMBL" id="MDL5375852.1"/>
    </source>
</evidence>
<gene>
    <name evidence="1" type="ORF">QR695_02390</name>
</gene>
<evidence type="ECO:0008006" key="3">
    <source>
        <dbReference type="Google" id="ProtNLM"/>
    </source>
</evidence>
<proteinExistence type="predicted"/>